<dbReference type="EMBL" id="JASBWU010000004">
    <property type="protein sequence ID" value="KAJ9122583.1"/>
    <property type="molecule type" value="Genomic_DNA"/>
</dbReference>
<keyword evidence="2" id="KW-1185">Reference proteome</keyword>
<gene>
    <name evidence="1" type="ORF">QFC22_002012</name>
</gene>
<proteinExistence type="predicted"/>
<organism evidence="1 2">
    <name type="scientific">Naganishia vaughanmartiniae</name>
    <dbReference type="NCBI Taxonomy" id="1424756"/>
    <lineage>
        <taxon>Eukaryota</taxon>
        <taxon>Fungi</taxon>
        <taxon>Dikarya</taxon>
        <taxon>Basidiomycota</taxon>
        <taxon>Agaricomycotina</taxon>
        <taxon>Tremellomycetes</taxon>
        <taxon>Filobasidiales</taxon>
        <taxon>Filobasidiaceae</taxon>
        <taxon>Naganishia</taxon>
    </lineage>
</organism>
<protein>
    <submittedName>
        <fullName evidence="1">Uncharacterized protein</fullName>
    </submittedName>
</protein>
<dbReference type="Proteomes" id="UP001243375">
    <property type="component" value="Unassembled WGS sequence"/>
</dbReference>
<evidence type="ECO:0000313" key="2">
    <source>
        <dbReference type="Proteomes" id="UP001243375"/>
    </source>
</evidence>
<accession>A0ACC2XG43</accession>
<comment type="caution">
    <text evidence="1">The sequence shown here is derived from an EMBL/GenBank/DDBJ whole genome shotgun (WGS) entry which is preliminary data.</text>
</comment>
<name>A0ACC2XG43_9TREE</name>
<sequence>MSIVLGESTVSNRQGKMPITSPFKPTSKPTSRKSLSALSGDLSNADIAKNSTKLDDVTGSAKIRKRAYSVGGVAAGAGGKNLSPRSQARRTAKPRKSILKTANAPSVFSPKRQSPQSSRIQTQPRPQASPLRHQTHAHTINFAGSSIAEQEDDLTSDEEDLAIRAGSNIHRRPLDMTMPATLPSQGGLAPPRMMNGNTTSERKAQRRAEIAAKRARLSVDGMSTRRKSVSWSSHAQVRMIVAQEEEEPKGKPKAAGPAFKVFGEENNAPASARAAAPTNRAFVFAGSANAQPAAAESKQEGQASARIQSSTGGSARRHGRQSSITGFPALQQYPVMASTSGSVFAPPAEHEDSAMDIETDSDEGDADEQLVQQQLAATSIHPTPAMPVRSSIFGSPEKVVNNSSRRAMQGRLSVGKTAPSGAGGEDEDVSLDMDITQIISHGILQPAGSPASTVSDGGNNDDGAADDDSDSDSDDEMLDQDRQEERTMDFTVAIGGVIPGAPPLNARENSKSVGYTVDTAATGGFTNVADYSAPLVDAQQQRPMFSTGIFSIPANRGFDQFSTRKENQDGTNNADDDDEMDMEETRAFGGVVGQSESGKAANIFLPDPDSSMESIDEVDQAGRSTREPTLRFGSADGDDGEAMDFTIAHGGMLDASSRSAARPRGGEQSMQQDEEDDGMDFTIARGGVLPAVNVTSPTASTISMANTTRSAPDTPRAAASPARIFSQETQGGATPSYALPTSASRARDIYGPSPSPAKMPGDSPSKPKGRSPATAIEVAKKLVFEPSPLKQQASKRKSDASPAAKKQSKRKSVASGERSVFNDENAPILATSTSQQQTSIFASPAKAPPKSPMRVIIPAKSPAKQASIFGTPKRFPGNSLALPSPARGLLPSPAKTNAMTIPTIQEPQWDQEQYANIPLANFLAMCNVKFSDDGPGARRKSIAGLPPDLLQEMLARDEEGKSKTTCG</sequence>
<evidence type="ECO:0000313" key="1">
    <source>
        <dbReference type="EMBL" id="KAJ9122583.1"/>
    </source>
</evidence>
<reference evidence="1" key="1">
    <citation type="submission" date="2023-04" db="EMBL/GenBank/DDBJ databases">
        <title>Draft Genome sequencing of Naganishia species isolated from polar environments using Oxford Nanopore Technology.</title>
        <authorList>
            <person name="Leo P."/>
            <person name="Venkateswaran K."/>
        </authorList>
    </citation>
    <scope>NUCLEOTIDE SEQUENCE</scope>
    <source>
        <strain evidence="1">MNA-CCFEE 5425</strain>
    </source>
</reference>